<dbReference type="InterPro" id="IPR000742">
    <property type="entry name" value="EGF"/>
</dbReference>
<accession>A0A6S7HGS6</accession>
<dbReference type="SUPFAM" id="SSF53300">
    <property type="entry name" value="vWA-like"/>
    <property type="match status" value="2"/>
</dbReference>
<name>A0A6S7HGS6_PARCT</name>
<reference evidence="3" key="1">
    <citation type="submission" date="2020-04" db="EMBL/GenBank/DDBJ databases">
        <authorList>
            <person name="Alioto T."/>
            <person name="Alioto T."/>
            <person name="Gomez Garrido J."/>
        </authorList>
    </citation>
    <scope>NUCLEOTIDE SEQUENCE</scope>
    <source>
        <strain evidence="3">A484AB</strain>
    </source>
</reference>
<organism evidence="3 4">
    <name type="scientific">Paramuricea clavata</name>
    <name type="common">Red gorgonian</name>
    <name type="synonym">Violescent sea-whip</name>
    <dbReference type="NCBI Taxonomy" id="317549"/>
    <lineage>
        <taxon>Eukaryota</taxon>
        <taxon>Metazoa</taxon>
        <taxon>Cnidaria</taxon>
        <taxon>Anthozoa</taxon>
        <taxon>Octocorallia</taxon>
        <taxon>Malacalcyonacea</taxon>
        <taxon>Plexauridae</taxon>
        <taxon>Paramuricea</taxon>
    </lineage>
</organism>
<dbReference type="AlphaFoldDB" id="A0A6S7HGS6"/>
<dbReference type="SMART" id="SM00179">
    <property type="entry name" value="EGF_CA"/>
    <property type="match status" value="2"/>
</dbReference>
<dbReference type="Pfam" id="PF00008">
    <property type="entry name" value="EGF"/>
    <property type="match status" value="1"/>
</dbReference>
<dbReference type="GO" id="GO:0005509">
    <property type="term" value="F:calcium ion binding"/>
    <property type="evidence" value="ECO:0007669"/>
    <property type="project" value="InterPro"/>
</dbReference>
<dbReference type="SMART" id="SM00327">
    <property type="entry name" value="VWA"/>
    <property type="match status" value="2"/>
</dbReference>
<evidence type="ECO:0000313" key="4">
    <source>
        <dbReference type="Proteomes" id="UP001152795"/>
    </source>
</evidence>
<dbReference type="OrthoDB" id="5986259at2759"/>
<dbReference type="EMBL" id="CACRXK020004415">
    <property type="protein sequence ID" value="CAB4002667.1"/>
    <property type="molecule type" value="Genomic_DNA"/>
</dbReference>
<dbReference type="Gene3D" id="3.40.50.410">
    <property type="entry name" value="von Willebrand factor, type A domain"/>
    <property type="match status" value="2"/>
</dbReference>
<evidence type="ECO:0000313" key="3">
    <source>
        <dbReference type="EMBL" id="CAB4002667.1"/>
    </source>
</evidence>
<evidence type="ECO:0000256" key="2">
    <source>
        <dbReference type="PROSITE-ProRule" id="PRU00076"/>
    </source>
</evidence>
<keyword evidence="2" id="KW-0245">EGF-like domain</keyword>
<feature type="disulfide bond" evidence="2">
    <location>
        <begin position="284"/>
        <end position="293"/>
    </location>
</feature>
<keyword evidence="1 2" id="KW-1015">Disulfide bond</keyword>
<dbReference type="PROSITE" id="PS00022">
    <property type="entry name" value="EGF_1"/>
    <property type="match status" value="2"/>
</dbReference>
<proteinExistence type="predicted"/>
<dbReference type="PROSITE" id="PS50234">
    <property type="entry name" value="VWFA"/>
    <property type="match status" value="2"/>
</dbReference>
<protein>
    <submittedName>
        <fullName evidence="3">Matrilin-4 isoform X3</fullName>
    </submittedName>
</protein>
<dbReference type="PANTHER" id="PTHR24020:SF84">
    <property type="entry name" value="VWFA DOMAIN-CONTAINING PROTEIN"/>
    <property type="match status" value="1"/>
</dbReference>
<evidence type="ECO:0000256" key="1">
    <source>
        <dbReference type="ARBA" id="ARBA00023157"/>
    </source>
</evidence>
<comment type="caution">
    <text evidence="2">Lacks conserved residue(s) required for the propagation of feature annotation.</text>
</comment>
<dbReference type="InterPro" id="IPR000152">
    <property type="entry name" value="EGF-type_Asp/Asn_hydroxyl_site"/>
</dbReference>
<comment type="caution">
    <text evidence="3">The sequence shown here is derived from an EMBL/GenBank/DDBJ whole genome shotgun (WGS) entry which is preliminary data.</text>
</comment>
<dbReference type="PANTHER" id="PTHR24020">
    <property type="entry name" value="COLLAGEN ALPHA"/>
    <property type="match status" value="1"/>
</dbReference>
<dbReference type="InterPro" id="IPR036465">
    <property type="entry name" value="vWFA_dom_sf"/>
</dbReference>
<dbReference type="CDD" id="cd00054">
    <property type="entry name" value="EGF_CA"/>
    <property type="match status" value="2"/>
</dbReference>
<dbReference type="Pfam" id="PF00092">
    <property type="entry name" value="VWA"/>
    <property type="match status" value="2"/>
</dbReference>
<dbReference type="Gene3D" id="2.10.25.10">
    <property type="entry name" value="Laminin"/>
    <property type="match status" value="2"/>
</dbReference>
<dbReference type="InterPro" id="IPR001881">
    <property type="entry name" value="EGF-like_Ca-bd_dom"/>
</dbReference>
<dbReference type="SUPFAM" id="SSF57196">
    <property type="entry name" value="EGF/Laminin"/>
    <property type="match status" value="1"/>
</dbReference>
<dbReference type="PROSITE" id="PS00010">
    <property type="entry name" value="ASX_HYDROXYL"/>
    <property type="match status" value="1"/>
</dbReference>
<dbReference type="PROSITE" id="PS50026">
    <property type="entry name" value="EGF_3"/>
    <property type="match status" value="2"/>
</dbReference>
<dbReference type="Proteomes" id="UP001152795">
    <property type="component" value="Unassembled WGS sequence"/>
</dbReference>
<keyword evidence="4" id="KW-1185">Reference proteome</keyword>
<dbReference type="CDD" id="cd01450">
    <property type="entry name" value="vWFA_subfamily_ECM"/>
    <property type="match status" value="2"/>
</dbReference>
<gene>
    <name evidence="3" type="ORF">PACLA_8A003856</name>
</gene>
<dbReference type="InterPro" id="IPR050525">
    <property type="entry name" value="ECM_Assembly_Org"/>
</dbReference>
<sequence length="497" mass="55716">MNFQTFLFTLLFLLSINAWQTLAGGGSRVPTDVLFLIDGSGSVKPRNFDKLRVLLKNILDRMNVDYFSNEGSHVALIQFSSRELTKVEFNLNTFDNKDDMKTAIDDMVYQREFTYTGHALDMANNEVFNGNGGDRPNAKNVILLFTDGHAADPHIAEAATTSMKSRGDHVMTVGFGPERSINRFKHELEAMSSNKEKDVFLKGFDDVDNIARRLVETSLPKSDCSIFPCLNNARCENKGDSFICHCTDEYKGITCEQTKGPCEKKPCLNDGICEVTDGGFNCVCSEKFHGQMCEKEKVVCTTKNTDILLIIDDSRSIKDSDYAIMKNFVTELVYRFNISEDQSRVAVIQFSSEEQTAVTFFFDDYNYDKDSLMNRINDITQSDGGQTSTHVALRMAREQIFNGRRGDRENVRDVIVLLTDGQSHDDTAAIREAGLLRDADVSIISIGIGVGEDTDDFYNFLKDLAFGSDYVFKVSFTKLDTILDGVTKAACENLQET</sequence>
<feature type="disulfide bond" evidence="2">
    <location>
        <begin position="246"/>
        <end position="255"/>
    </location>
</feature>
<dbReference type="InterPro" id="IPR002035">
    <property type="entry name" value="VWF_A"/>
</dbReference>
<dbReference type="SMART" id="SM00181">
    <property type="entry name" value="EGF"/>
    <property type="match status" value="2"/>
</dbReference>
<dbReference type="PRINTS" id="PR00453">
    <property type="entry name" value="VWFADOMAIN"/>
</dbReference>